<keyword evidence="2 5" id="KW-0812">Transmembrane</keyword>
<comment type="caution">
    <text evidence="7">The sequence shown here is derived from an EMBL/GenBank/DDBJ whole genome shotgun (WGS) entry which is preliminary data.</text>
</comment>
<evidence type="ECO:0000313" key="8">
    <source>
        <dbReference type="EMBL" id="MDY6550739.1"/>
    </source>
</evidence>
<evidence type="ECO:0000313" key="10">
    <source>
        <dbReference type="Proteomes" id="UP001284094"/>
    </source>
</evidence>
<reference evidence="7 9" key="1">
    <citation type="submission" date="2023-11" db="EMBL/GenBank/DDBJ databases">
        <title>The common occurrence of Acinetobacte faecalis in cattle feces and its emended description.</title>
        <authorList>
            <person name="Kyselkova M."/>
            <person name="Xanthopoulou K."/>
            <person name="Shestivska V."/>
            <person name="Spanelova P."/>
            <person name="Maixnerova M."/>
            <person name="Higgins P.G."/>
            <person name="Nemec A."/>
        </authorList>
    </citation>
    <scope>NUCLEOTIDE SEQUENCE [LARGE SCALE GENOMIC DNA]</scope>
    <source>
        <strain evidence="7 9">ANC 7483</strain>
    </source>
</reference>
<dbReference type="RefSeq" id="WP_248102701.1">
    <property type="nucleotide sequence ID" value="NZ_JAXHPK010000042.1"/>
</dbReference>
<dbReference type="InterPro" id="IPR017664">
    <property type="entry name" value="AminoethylPonate_ABC_perm-1"/>
</dbReference>
<feature type="domain" description="ABC transmembrane type-1" evidence="6">
    <location>
        <begin position="355"/>
        <end position="550"/>
    </location>
</feature>
<feature type="transmembrane region" description="Helical" evidence="5">
    <location>
        <begin position="116"/>
        <end position="138"/>
    </location>
</feature>
<dbReference type="GO" id="GO:0005886">
    <property type="term" value="C:plasma membrane"/>
    <property type="evidence" value="ECO:0007669"/>
    <property type="project" value="UniProtKB-SubCell"/>
</dbReference>
<dbReference type="InterPro" id="IPR035906">
    <property type="entry name" value="MetI-like_sf"/>
</dbReference>
<feature type="transmembrane region" description="Helical" evidence="5">
    <location>
        <begin position="304"/>
        <end position="329"/>
    </location>
</feature>
<evidence type="ECO:0000313" key="7">
    <source>
        <dbReference type="EMBL" id="MDY6487451.1"/>
    </source>
</evidence>
<comment type="similarity">
    <text evidence="5">Belongs to the binding-protein-dependent transport system permease family.</text>
</comment>
<feature type="transmembrane region" description="Helical" evidence="5">
    <location>
        <begin position="361"/>
        <end position="380"/>
    </location>
</feature>
<evidence type="ECO:0000313" key="9">
    <source>
        <dbReference type="Proteomes" id="UP001278995"/>
    </source>
</evidence>
<feature type="transmembrane region" description="Helical" evidence="5">
    <location>
        <begin position="530"/>
        <end position="553"/>
    </location>
</feature>
<evidence type="ECO:0000256" key="4">
    <source>
        <dbReference type="ARBA" id="ARBA00023136"/>
    </source>
</evidence>
<dbReference type="PANTHER" id="PTHR43496:SF1">
    <property type="entry name" value="POLYGALACTURONAN_RHAMNOGALACTURONAN TRANSPORT SYSTEM PERMEASE PROTEIN YTEP"/>
    <property type="match status" value="1"/>
</dbReference>
<dbReference type="SUPFAM" id="SSF161098">
    <property type="entry name" value="MetI-like"/>
    <property type="match status" value="2"/>
</dbReference>
<feature type="domain" description="ABC transmembrane type-1" evidence="6">
    <location>
        <begin position="78"/>
        <end position="275"/>
    </location>
</feature>
<feature type="transmembrane region" description="Helical" evidence="5">
    <location>
        <begin position="150"/>
        <end position="175"/>
    </location>
</feature>
<protein>
    <submittedName>
        <fullName evidence="7">2-aminoethylphosphonate ABC transporter permease subunit</fullName>
    </submittedName>
</protein>
<accession>A0AB35UUJ2</accession>
<dbReference type="EMBL" id="JAXHPO010000033">
    <property type="protein sequence ID" value="MDY6550739.1"/>
    <property type="molecule type" value="Genomic_DNA"/>
</dbReference>
<dbReference type="Gene3D" id="1.10.3720.10">
    <property type="entry name" value="MetI-like"/>
    <property type="match status" value="2"/>
</dbReference>
<dbReference type="InterPro" id="IPR000515">
    <property type="entry name" value="MetI-like"/>
</dbReference>
<feature type="transmembrane region" description="Helical" evidence="5">
    <location>
        <begin position="253"/>
        <end position="274"/>
    </location>
</feature>
<dbReference type="Pfam" id="PF00528">
    <property type="entry name" value="BPD_transp_1"/>
    <property type="match status" value="2"/>
</dbReference>
<reference evidence="8" key="2">
    <citation type="submission" date="2023-11" db="EMBL/GenBank/DDBJ databases">
        <authorList>
            <person name="Kyselkova M."/>
            <person name="Xanthopoulou K."/>
            <person name="Shestivska V."/>
            <person name="Spanelova P."/>
            <person name="Maixnerova M."/>
            <person name="Higgins P.G."/>
            <person name="Nemec A."/>
        </authorList>
    </citation>
    <scope>NUCLEOTIDE SEQUENCE</scope>
    <source>
        <strain evidence="8">ANC 7225</strain>
    </source>
</reference>
<feature type="transmembrane region" description="Helical" evidence="5">
    <location>
        <begin position="422"/>
        <end position="444"/>
    </location>
</feature>
<keyword evidence="5" id="KW-0813">Transport</keyword>
<feature type="transmembrane region" description="Helical" evidence="5">
    <location>
        <begin position="207"/>
        <end position="233"/>
    </location>
</feature>
<dbReference type="CDD" id="cd06261">
    <property type="entry name" value="TM_PBP2"/>
    <property type="match status" value="2"/>
</dbReference>
<organism evidence="7 9">
    <name type="scientific">Acinetobacter faecalis</name>
    <dbReference type="NCBI Taxonomy" id="2665161"/>
    <lineage>
        <taxon>Bacteria</taxon>
        <taxon>Pseudomonadati</taxon>
        <taxon>Pseudomonadota</taxon>
        <taxon>Gammaproteobacteria</taxon>
        <taxon>Moraxellales</taxon>
        <taxon>Moraxellaceae</taxon>
        <taxon>Acinetobacter</taxon>
    </lineage>
</organism>
<evidence type="ECO:0000259" key="6">
    <source>
        <dbReference type="PROSITE" id="PS50928"/>
    </source>
</evidence>
<dbReference type="NCBIfam" id="TIGR03262">
    <property type="entry name" value="PhnU2"/>
    <property type="match status" value="1"/>
</dbReference>
<dbReference type="Proteomes" id="UP001284094">
    <property type="component" value="Unassembled WGS sequence"/>
</dbReference>
<dbReference type="PANTHER" id="PTHR43496">
    <property type="entry name" value="PROTEIN LPLB"/>
    <property type="match status" value="1"/>
</dbReference>
<evidence type="ECO:0000256" key="1">
    <source>
        <dbReference type="ARBA" id="ARBA00004651"/>
    </source>
</evidence>
<evidence type="ECO:0000256" key="2">
    <source>
        <dbReference type="ARBA" id="ARBA00022692"/>
    </source>
</evidence>
<dbReference type="PROSITE" id="PS50928">
    <property type="entry name" value="ABC_TM1"/>
    <property type="match status" value="2"/>
</dbReference>
<keyword evidence="3 5" id="KW-1133">Transmembrane helix</keyword>
<dbReference type="EMBL" id="JAXHPL010000054">
    <property type="protein sequence ID" value="MDY6487451.1"/>
    <property type="molecule type" value="Genomic_DNA"/>
</dbReference>
<proteinExistence type="inferred from homology"/>
<feature type="transmembrane region" description="Helical" evidence="5">
    <location>
        <begin position="82"/>
        <end position="104"/>
    </location>
</feature>
<keyword evidence="4 5" id="KW-0472">Membrane</keyword>
<sequence>MLTTNTATSILKNGTYKRSYFSLRANVLLGVVATIFTLCLLVPLLLLLRGAFLDADANFIGWDNFSNYFSNPALMSSIGNSLWIAVLAILITVPVAGIYAFAISNTQMPGKAWFKAIAFLPILAPSILPALALVYLFGQQGVLKDILGDINIYGPIGILISYCFWLFPAVFILMLGAFRQVDRRLIEASQTLGKNTMQTHWHVTRPAIQYGIVSASLVAFTYVVTDFGIPKVIGGSFNMMALDVYKQIIGQQNLNMGAVISILLLCPALFAFFIDRYQASRQQLRQQNIAEPYQMPKHPIFDKFLLGFCSVVAGSILLILITAILASLIRYWPYDLSLTLIHYRFEYVNGGWSSYWNSLQLAFWTSVVGTFLIFITVWSIERLNTSAQLKQYVRMLALLPLAIPGLVLGIAYILFFNNPANPLAVLYGTMTLLVISTLMHYYTVPHLTLTQSMQQIPQQLDHAAATLGASRFKLLSKVYIPIMLPALGDVWVYLFVNAMTTVSAAIFLYSPETSLAAVDILNMDDAGDTVSAVALSVVILLTSCLVKLLHWAFSKKYLSRTERWRERNSA</sequence>
<gene>
    <name evidence="8" type="ORF">SKM48_08215</name>
    <name evidence="7" type="ORF">SKM51_09640</name>
</gene>
<feature type="transmembrane region" description="Helical" evidence="5">
    <location>
        <begin position="392"/>
        <end position="416"/>
    </location>
</feature>
<comment type="subcellular location">
    <subcellularLocation>
        <location evidence="1 5">Cell membrane</location>
        <topology evidence="1 5">Multi-pass membrane protein</topology>
    </subcellularLocation>
</comment>
<feature type="transmembrane region" description="Helical" evidence="5">
    <location>
        <begin position="27"/>
        <end position="48"/>
    </location>
</feature>
<name>A0AB35UUJ2_9GAMM</name>
<evidence type="ECO:0000256" key="5">
    <source>
        <dbReference type="RuleBase" id="RU363032"/>
    </source>
</evidence>
<reference evidence="8 10" key="3">
    <citation type="journal article" date="2024" name="Syst. Appl. Microbiol.">
        <title>Evidence for the occurrence of Acinetobacter faecalis in cattle feces and its emended description.</title>
        <authorList>
            <person name="Kyselkova M."/>
            <person name="Xanthopoulou K."/>
            <person name="Shestivska V."/>
            <person name="Spanelova P."/>
            <person name="Maixnerova M."/>
            <person name="Higgins P.G."/>
            <person name="Nemec A."/>
        </authorList>
    </citation>
    <scope>NUCLEOTIDE SEQUENCE [LARGE SCALE GENOMIC DNA]</scope>
    <source>
        <strain evidence="8 10">ANC 7225</strain>
    </source>
</reference>
<dbReference type="Proteomes" id="UP001278995">
    <property type="component" value="Unassembled WGS sequence"/>
</dbReference>
<dbReference type="AlphaFoldDB" id="A0AB35UUJ2"/>
<feature type="transmembrane region" description="Helical" evidence="5">
    <location>
        <begin position="490"/>
        <end position="510"/>
    </location>
</feature>
<dbReference type="GO" id="GO:0055085">
    <property type="term" value="P:transmembrane transport"/>
    <property type="evidence" value="ECO:0007669"/>
    <property type="project" value="InterPro"/>
</dbReference>
<keyword evidence="10" id="KW-1185">Reference proteome</keyword>
<evidence type="ECO:0000256" key="3">
    <source>
        <dbReference type="ARBA" id="ARBA00022989"/>
    </source>
</evidence>